<protein>
    <submittedName>
        <fullName evidence="3">DUF4350 domain-containing protein</fullName>
    </submittedName>
</protein>
<dbReference type="Proteomes" id="UP000623967">
    <property type="component" value="Unassembled WGS sequence"/>
</dbReference>
<proteinExistence type="predicted"/>
<organism evidence="3 4">
    <name type="scientific">Neobacillus paridis</name>
    <dbReference type="NCBI Taxonomy" id="2803862"/>
    <lineage>
        <taxon>Bacteria</taxon>
        <taxon>Bacillati</taxon>
        <taxon>Bacillota</taxon>
        <taxon>Bacilli</taxon>
        <taxon>Bacillales</taxon>
        <taxon>Bacillaceae</taxon>
        <taxon>Neobacillus</taxon>
    </lineage>
</organism>
<evidence type="ECO:0000313" key="4">
    <source>
        <dbReference type="Proteomes" id="UP000623967"/>
    </source>
</evidence>
<gene>
    <name evidence="3" type="ORF">JK635_00450</name>
</gene>
<keyword evidence="4" id="KW-1185">Reference proteome</keyword>
<accession>A0ABS1TJ16</accession>
<keyword evidence="1" id="KW-0812">Transmembrane</keyword>
<dbReference type="RefSeq" id="WP_202651335.1">
    <property type="nucleotide sequence ID" value="NZ_JAESWB010000005.1"/>
</dbReference>
<evidence type="ECO:0000259" key="2">
    <source>
        <dbReference type="Pfam" id="PF14258"/>
    </source>
</evidence>
<dbReference type="InterPro" id="IPR025646">
    <property type="entry name" value="DUF4350"/>
</dbReference>
<comment type="caution">
    <text evidence="3">The sequence shown here is derived from an EMBL/GenBank/DDBJ whole genome shotgun (WGS) entry which is preliminary data.</text>
</comment>
<evidence type="ECO:0000313" key="3">
    <source>
        <dbReference type="EMBL" id="MBL4950714.1"/>
    </source>
</evidence>
<evidence type="ECO:0000256" key="1">
    <source>
        <dbReference type="SAM" id="Phobius"/>
    </source>
</evidence>
<keyword evidence="1" id="KW-1133">Transmembrane helix</keyword>
<feature type="domain" description="DUF4350" evidence="2">
    <location>
        <begin position="38"/>
        <end position="209"/>
    </location>
</feature>
<feature type="transmembrane region" description="Helical" evidence="1">
    <location>
        <begin position="239"/>
        <end position="256"/>
    </location>
</feature>
<reference evidence="3 4" key="1">
    <citation type="submission" date="2021-01" db="EMBL/GenBank/DDBJ databases">
        <title>Genome public.</title>
        <authorList>
            <person name="Liu C."/>
            <person name="Sun Q."/>
        </authorList>
    </citation>
    <scope>NUCLEOTIDE SEQUENCE [LARGE SCALE GENOMIC DNA]</scope>
    <source>
        <strain evidence="3 4">YIM B02564</strain>
    </source>
</reference>
<dbReference type="EMBL" id="JAESWB010000005">
    <property type="protein sequence ID" value="MBL4950714.1"/>
    <property type="molecule type" value="Genomic_DNA"/>
</dbReference>
<dbReference type="Pfam" id="PF14258">
    <property type="entry name" value="DUF4350"/>
    <property type="match status" value="1"/>
</dbReference>
<sequence length="377" mass="43153">MKKARKGWLGLAFLLVAFSVISYYAFSPQPRFYPSYVSNSPSPTGVKGLYTYLSKEMNVNRWNHAPKFLPKASEKQLLVIVEPMNNPDSEEMKQYIDFIKAGNTVLLLQDNPKGMFDVQTVPAADEDNKGDQVFKVYDSSNQVYKAKIDSYVRLEANHDDDILFHDDLGTVALRQTLGKGQLIVAVTPEWMTNGNILTNDNLPLVISLLNTSGAKSILFDEYLHGDVTASSALSVYPQWFLLLLFQGIVLLILWLWHQGKRFGPVFTPREDSVRFSDEGLRAMAAWLIRGQRYHDSIVIQADYLKLLLQERWQIPYSREWQDLSSCLERKWHGIKPAEIRSFLQGLTAILEKGTLNKQEYLLWSGRLDQLRKEVEQG</sequence>
<name>A0ABS1TJ16_9BACI</name>
<keyword evidence="1" id="KW-0472">Membrane</keyword>